<sequence>MNEKSGITISKKSFFSSVTILGVLMVLAGVLTRVIPAGVYERVMTEGRESVVPGSFQFIGEVDYPLFRWLTAPVEVLFGSDAVTIIVIILFLLFIGSSFRVLDRSGILRYIMESIVKRFEKRRYLLMGILILFFMLFGSLFGIFEELIVLVPLAVTLSYSFGWDSLVGLGISAMASGFGFAAAIFNPFTLGVAQTLADLPPYSGTLYRVLIFVTIYLILYGFLYFYARKIEKRPSASPVYQEDRAVKMRFNLEEKESLLGKEKLKKAVKIYVAFLGLMIGTILLGFFIPSLSLLTLPLVAVIFLVAAVLGGIISEYAEFADLLKDLYRGLFSMLPAVVLILMAMSIKHIMTEGRVMDSILYYASGYMEGLSPNLGVVGLYLLILVLDFFIGSGSAKAFLVMPIVLPLTDIIGITRQTTILAFCFGDGFSNLLFPTNPTLMIALGLTVVSYPKWIRWSIKIQLVVFLVTVVFLFLANNFAYGPF</sequence>
<feature type="transmembrane region" description="Helical" evidence="6">
    <location>
        <begin position="431"/>
        <end position="450"/>
    </location>
</feature>
<feature type="transmembrane region" description="Helical" evidence="6">
    <location>
        <begin position="178"/>
        <end position="197"/>
    </location>
</feature>
<evidence type="ECO:0000313" key="7">
    <source>
        <dbReference type="EMBL" id="MBO1265277.1"/>
    </source>
</evidence>
<feature type="transmembrane region" description="Helical" evidence="6">
    <location>
        <begin position="329"/>
        <end position="350"/>
    </location>
</feature>
<accession>A0A939H6Q0</accession>
<dbReference type="RefSeq" id="WP_207599806.1">
    <property type="nucleotide sequence ID" value="NZ_JAFNJU010000007.1"/>
</dbReference>
<dbReference type="EMBL" id="JAFNJU010000007">
    <property type="protein sequence ID" value="MBO1265277.1"/>
    <property type="molecule type" value="Genomic_DNA"/>
</dbReference>
<name>A0A939H6Q0_9CLOT</name>
<feature type="transmembrane region" description="Helical" evidence="6">
    <location>
        <begin position="150"/>
        <end position="171"/>
    </location>
</feature>
<keyword evidence="8" id="KW-1185">Reference proteome</keyword>
<feature type="transmembrane region" description="Helical" evidence="6">
    <location>
        <begin position="209"/>
        <end position="227"/>
    </location>
</feature>
<protein>
    <submittedName>
        <fullName evidence="7">YfcC family protein</fullName>
    </submittedName>
</protein>
<proteinExistence type="predicted"/>
<feature type="transmembrane region" description="Helical" evidence="6">
    <location>
        <begin position="397"/>
        <end position="419"/>
    </location>
</feature>
<dbReference type="InterPro" id="IPR051679">
    <property type="entry name" value="DASS-Related_Transporters"/>
</dbReference>
<keyword evidence="4 6" id="KW-1133">Transmembrane helix</keyword>
<comment type="caution">
    <text evidence="7">The sequence shown here is derived from an EMBL/GenBank/DDBJ whole genome shotgun (WGS) entry which is preliminary data.</text>
</comment>
<evidence type="ECO:0000256" key="3">
    <source>
        <dbReference type="ARBA" id="ARBA00022692"/>
    </source>
</evidence>
<feature type="transmembrane region" description="Helical" evidence="6">
    <location>
        <begin position="462"/>
        <end position="480"/>
    </location>
</feature>
<dbReference type="GO" id="GO:0005886">
    <property type="term" value="C:plasma membrane"/>
    <property type="evidence" value="ECO:0007669"/>
    <property type="project" value="UniProtKB-SubCell"/>
</dbReference>
<dbReference type="Pfam" id="PF03606">
    <property type="entry name" value="DcuC"/>
    <property type="match status" value="1"/>
</dbReference>
<dbReference type="PANTHER" id="PTHR43652:SF2">
    <property type="entry name" value="BASIC AMINO ACID ANTIPORTER YFCC-RELATED"/>
    <property type="match status" value="1"/>
</dbReference>
<feature type="transmembrane region" description="Helical" evidence="6">
    <location>
        <begin position="270"/>
        <end position="288"/>
    </location>
</feature>
<evidence type="ECO:0000256" key="2">
    <source>
        <dbReference type="ARBA" id="ARBA00022475"/>
    </source>
</evidence>
<evidence type="ECO:0000256" key="5">
    <source>
        <dbReference type="ARBA" id="ARBA00023136"/>
    </source>
</evidence>
<organism evidence="7 8">
    <name type="scientific">Proteiniclasticum aestuarii</name>
    <dbReference type="NCBI Taxonomy" id="2817862"/>
    <lineage>
        <taxon>Bacteria</taxon>
        <taxon>Bacillati</taxon>
        <taxon>Bacillota</taxon>
        <taxon>Clostridia</taxon>
        <taxon>Eubacteriales</taxon>
        <taxon>Clostridiaceae</taxon>
        <taxon>Proteiniclasticum</taxon>
    </lineage>
</organism>
<feature type="transmembrane region" description="Helical" evidence="6">
    <location>
        <begin position="370"/>
        <end position="390"/>
    </location>
</feature>
<dbReference type="PANTHER" id="PTHR43652">
    <property type="entry name" value="BASIC AMINO ACID ANTIPORTER YFCC-RELATED"/>
    <property type="match status" value="1"/>
</dbReference>
<keyword evidence="5 6" id="KW-0472">Membrane</keyword>
<feature type="transmembrane region" description="Helical" evidence="6">
    <location>
        <begin position="294"/>
        <end position="317"/>
    </location>
</feature>
<feature type="transmembrane region" description="Helical" evidence="6">
    <location>
        <begin position="123"/>
        <end position="144"/>
    </location>
</feature>
<dbReference type="AlphaFoldDB" id="A0A939H6Q0"/>
<comment type="subcellular location">
    <subcellularLocation>
        <location evidence="1">Cell membrane</location>
        <topology evidence="1">Multi-pass membrane protein</topology>
    </subcellularLocation>
</comment>
<evidence type="ECO:0000313" key="8">
    <source>
        <dbReference type="Proteomes" id="UP000664218"/>
    </source>
</evidence>
<feature type="transmembrane region" description="Helical" evidence="6">
    <location>
        <begin position="82"/>
        <end position="102"/>
    </location>
</feature>
<dbReference type="Proteomes" id="UP000664218">
    <property type="component" value="Unassembled WGS sequence"/>
</dbReference>
<evidence type="ECO:0000256" key="1">
    <source>
        <dbReference type="ARBA" id="ARBA00004651"/>
    </source>
</evidence>
<reference evidence="7" key="1">
    <citation type="submission" date="2021-03" db="EMBL/GenBank/DDBJ databases">
        <title>Proteiniclasticum marinus sp. nov., isolated from tidal flat sediment.</title>
        <authorList>
            <person name="Namirimu T."/>
            <person name="Yang J.-A."/>
            <person name="Yang S.-H."/>
            <person name="Kim Y.-J."/>
            <person name="Kwon K.K."/>
        </authorList>
    </citation>
    <scope>NUCLEOTIDE SEQUENCE</scope>
    <source>
        <strain evidence="7">SCR006</strain>
    </source>
</reference>
<keyword evidence="3 6" id="KW-0812">Transmembrane</keyword>
<evidence type="ECO:0000256" key="4">
    <source>
        <dbReference type="ARBA" id="ARBA00022989"/>
    </source>
</evidence>
<feature type="transmembrane region" description="Helical" evidence="6">
    <location>
        <begin position="14"/>
        <end position="35"/>
    </location>
</feature>
<evidence type="ECO:0000256" key="6">
    <source>
        <dbReference type="SAM" id="Phobius"/>
    </source>
</evidence>
<gene>
    <name evidence="7" type="ORF">J3A84_09575</name>
</gene>
<keyword evidence="2" id="KW-1003">Cell membrane</keyword>
<dbReference type="InterPro" id="IPR018385">
    <property type="entry name" value="C4_dicarb_anaerob_car-like"/>
</dbReference>